<name>A0ABW2W4R6_9ACTN</name>
<dbReference type="Pfam" id="PF03334">
    <property type="entry name" value="PhaG_MnhG_YufB"/>
    <property type="match status" value="1"/>
</dbReference>
<feature type="transmembrane region" description="Helical" evidence="3">
    <location>
        <begin position="66"/>
        <end position="90"/>
    </location>
</feature>
<keyword evidence="3" id="KW-0472">Membrane</keyword>
<protein>
    <submittedName>
        <fullName evidence="4">Monovalent cation/H(+) antiporter subunit G</fullName>
    </submittedName>
</protein>
<evidence type="ECO:0000313" key="5">
    <source>
        <dbReference type="Proteomes" id="UP001597023"/>
    </source>
</evidence>
<dbReference type="PANTHER" id="PTHR34703">
    <property type="entry name" value="ANTIPORTER SUBUNIT MNHG2-RELATED"/>
    <property type="match status" value="1"/>
</dbReference>
<dbReference type="NCBIfam" id="NF009314">
    <property type="entry name" value="PRK12674.1-2"/>
    <property type="match status" value="1"/>
</dbReference>
<gene>
    <name evidence="4" type="primary">mnhG</name>
    <name evidence="4" type="ORF">ACFQZ6_04275</name>
</gene>
<sequence length="130" mass="13657">MTVVRDVLTAVLFPAGAVFCLLGAVGLLRFPDTGSRLHAAAKAQTLGLLLVLLGAAAQLPSRHAPVLVLVAVFQMLTAPVTSQIVGRTAYRVDGLDRRSLVRDELAERLTKDGTPPPGADTGPPDHDADR</sequence>
<feature type="transmembrane region" description="Helical" evidence="3">
    <location>
        <begin position="12"/>
        <end position="31"/>
    </location>
</feature>
<comment type="caution">
    <text evidence="4">The sequence shown here is derived from an EMBL/GenBank/DDBJ whole genome shotgun (WGS) entry which is preliminary data.</text>
</comment>
<feature type="region of interest" description="Disordered" evidence="2">
    <location>
        <begin position="106"/>
        <end position="130"/>
    </location>
</feature>
<evidence type="ECO:0000256" key="2">
    <source>
        <dbReference type="SAM" id="MobiDB-lite"/>
    </source>
</evidence>
<keyword evidence="5" id="KW-1185">Reference proteome</keyword>
<evidence type="ECO:0000256" key="1">
    <source>
        <dbReference type="ARBA" id="ARBA00008404"/>
    </source>
</evidence>
<proteinExistence type="inferred from homology"/>
<evidence type="ECO:0000313" key="4">
    <source>
        <dbReference type="EMBL" id="MFD0313462.1"/>
    </source>
</evidence>
<keyword evidence="3" id="KW-0812">Transmembrane</keyword>
<accession>A0ABW2W4R6</accession>
<organism evidence="4 5">
    <name type="scientific">Streptomyces flavalbus</name>
    <dbReference type="NCBI Taxonomy" id="2665155"/>
    <lineage>
        <taxon>Bacteria</taxon>
        <taxon>Bacillati</taxon>
        <taxon>Actinomycetota</taxon>
        <taxon>Actinomycetes</taxon>
        <taxon>Kitasatosporales</taxon>
        <taxon>Streptomycetaceae</taxon>
        <taxon>Streptomyces</taxon>
    </lineage>
</organism>
<dbReference type="PANTHER" id="PTHR34703:SF1">
    <property type="entry name" value="ANTIPORTER SUBUNIT MNHG2-RELATED"/>
    <property type="match status" value="1"/>
</dbReference>
<dbReference type="EMBL" id="JBHTEB010000001">
    <property type="protein sequence ID" value="MFD0313462.1"/>
    <property type="molecule type" value="Genomic_DNA"/>
</dbReference>
<comment type="similarity">
    <text evidence="1">Belongs to the CPA3 antiporters (TC 2.A.63) subunit G family.</text>
</comment>
<dbReference type="NCBIfam" id="TIGR01300">
    <property type="entry name" value="CPA3_mnhG_phaG"/>
    <property type="match status" value="1"/>
</dbReference>
<dbReference type="RefSeq" id="WP_381605005.1">
    <property type="nucleotide sequence ID" value="NZ_JBHTEB010000001.1"/>
</dbReference>
<dbReference type="InterPro" id="IPR005133">
    <property type="entry name" value="PhaG_MnhG_YufB"/>
</dbReference>
<dbReference type="Proteomes" id="UP001597023">
    <property type="component" value="Unassembled WGS sequence"/>
</dbReference>
<reference evidence="5" key="1">
    <citation type="journal article" date="2019" name="Int. J. Syst. Evol. Microbiol.">
        <title>The Global Catalogue of Microorganisms (GCM) 10K type strain sequencing project: providing services to taxonomists for standard genome sequencing and annotation.</title>
        <authorList>
            <consortium name="The Broad Institute Genomics Platform"/>
            <consortium name="The Broad Institute Genome Sequencing Center for Infectious Disease"/>
            <person name="Wu L."/>
            <person name="Ma J."/>
        </authorList>
    </citation>
    <scope>NUCLEOTIDE SEQUENCE [LARGE SCALE GENOMIC DNA]</scope>
    <source>
        <strain evidence="5">CGMCC 4.7400</strain>
    </source>
</reference>
<keyword evidence="3" id="KW-1133">Transmembrane helix</keyword>
<evidence type="ECO:0000256" key="3">
    <source>
        <dbReference type="SAM" id="Phobius"/>
    </source>
</evidence>